<evidence type="ECO:0000256" key="2">
    <source>
        <dbReference type="ARBA" id="ARBA00022603"/>
    </source>
</evidence>
<evidence type="ECO:0000256" key="7">
    <source>
        <dbReference type="SAM" id="MobiDB-lite"/>
    </source>
</evidence>
<protein>
    <recommendedName>
        <fullName evidence="6">RNA methyltransferase</fullName>
        <ecNumber evidence="6">2.1.1.-</ecNumber>
    </recommendedName>
</protein>
<proteinExistence type="inferred from homology"/>
<keyword evidence="3 6" id="KW-0808">Transferase</keyword>
<feature type="region of interest" description="Disordered" evidence="7">
    <location>
        <begin position="72"/>
        <end position="96"/>
    </location>
</feature>
<accession>A0A3B4BDR1</accession>
<organism evidence="9 10">
    <name type="scientific">Periophthalmus magnuspinnatus</name>
    <dbReference type="NCBI Taxonomy" id="409849"/>
    <lineage>
        <taxon>Eukaryota</taxon>
        <taxon>Metazoa</taxon>
        <taxon>Chordata</taxon>
        <taxon>Craniata</taxon>
        <taxon>Vertebrata</taxon>
        <taxon>Euteleostomi</taxon>
        <taxon>Actinopterygii</taxon>
        <taxon>Neopterygii</taxon>
        <taxon>Teleostei</taxon>
        <taxon>Neoteleostei</taxon>
        <taxon>Acanthomorphata</taxon>
        <taxon>Gobiaria</taxon>
        <taxon>Gobiiformes</taxon>
        <taxon>Gobioidei</taxon>
        <taxon>Gobiidae</taxon>
        <taxon>Oxudercinae</taxon>
        <taxon>Periophthalmus</taxon>
    </lineage>
</organism>
<dbReference type="Pfam" id="PF13649">
    <property type="entry name" value="Methyltransf_25"/>
    <property type="match status" value="1"/>
</dbReference>
<dbReference type="PROSITE" id="PS51515">
    <property type="entry name" value="BIN3_SAM"/>
    <property type="match status" value="1"/>
</dbReference>
<dbReference type="Pfam" id="PF06859">
    <property type="entry name" value="Bin3"/>
    <property type="match status" value="1"/>
</dbReference>
<feature type="compositionally biased region" description="Low complexity" evidence="7">
    <location>
        <begin position="15"/>
        <end position="50"/>
    </location>
</feature>
<feature type="domain" description="Bin3-type SAM" evidence="8">
    <location>
        <begin position="178"/>
        <end position="423"/>
    </location>
</feature>
<dbReference type="GO" id="GO:0032259">
    <property type="term" value="P:methylation"/>
    <property type="evidence" value="ECO:0007669"/>
    <property type="project" value="UniProtKB-KW"/>
</dbReference>
<evidence type="ECO:0000256" key="3">
    <source>
        <dbReference type="ARBA" id="ARBA00022679"/>
    </source>
</evidence>
<evidence type="ECO:0000256" key="6">
    <source>
        <dbReference type="RuleBase" id="RU367087"/>
    </source>
</evidence>
<feature type="region of interest" description="Disordered" evidence="7">
    <location>
        <begin position="1"/>
        <end position="50"/>
    </location>
</feature>
<evidence type="ECO:0000313" key="10">
    <source>
        <dbReference type="Proteomes" id="UP000261520"/>
    </source>
</evidence>
<sequence length="423" mass="46707">QQRRRRHRHRHGHSTSESTASTTAGTTASTTENTAAGTTNTAAGTHTGNSTCHLSDSSPLWCELNTALTCRDDLAPPPQRRHTHPPLSGNRRRRTTSSCVTMATSKAQCPPRVSDALPVCQMLSLPQMPSLSFSTSLRPSGRRLRPKDRSRYQFGNCSKFYGFCGCYGDGDGVVGGADARLGLLEDGWFRGRRALDVGCGPGHVTLFIARSFSPAHILGVELDPRLVHAANQNVRHFLSHDLDRGLDQDLSELQRILSSLSFPQSFSVTRGPLCAPLLPMIRTEDRTEDPAPLDFPHNVTFLQGDYVCSGEAWPGRGLYDVILCLGVAKWIQLQGGDEGLARLFTRAYQSLSPGGLFLLETQPWTSYCHSKRETTLRNFKTLGLRPEKFTSFLTATIGFSSYRLLTRNPRPIYLFHKGPAPRK</sequence>
<dbReference type="InterPro" id="IPR039772">
    <property type="entry name" value="Bin3-like"/>
</dbReference>
<dbReference type="GO" id="GO:0017069">
    <property type="term" value="F:snRNA binding"/>
    <property type="evidence" value="ECO:0007669"/>
    <property type="project" value="TreeGrafter"/>
</dbReference>
<dbReference type="Ensembl" id="ENSPMGT00000028395.1">
    <property type="protein sequence ID" value="ENSPMGP00000026661.1"/>
    <property type="gene ID" value="ENSPMGG00000021503.1"/>
</dbReference>
<dbReference type="SUPFAM" id="SSF53335">
    <property type="entry name" value="S-adenosyl-L-methionine-dependent methyltransferases"/>
    <property type="match status" value="1"/>
</dbReference>
<dbReference type="STRING" id="409849.ENSPMGP00000026661"/>
<evidence type="ECO:0000259" key="8">
    <source>
        <dbReference type="PROSITE" id="PS51515"/>
    </source>
</evidence>
<dbReference type="InterPro" id="IPR041698">
    <property type="entry name" value="Methyltransf_25"/>
</dbReference>
<keyword evidence="4 5" id="KW-0949">S-adenosyl-L-methionine</keyword>
<dbReference type="GO" id="GO:0008173">
    <property type="term" value="F:RNA methyltransferase activity"/>
    <property type="evidence" value="ECO:0007669"/>
    <property type="project" value="UniProtKB-UniRule"/>
</dbReference>
<dbReference type="Proteomes" id="UP000261520">
    <property type="component" value="Unplaced"/>
</dbReference>
<dbReference type="CDD" id="cd02440">
    <property type="entry name" value="AdoMet_MTases"/>
    <property type="match status" value="1"/>
</dbReference>
<dbReference type="InterPro" id="IPR029063">
    <property type="entry name" value="SAM-dependent_MTases_sf"/>
</dbReference>
<reference evidence="9" key="1">
    <citation type="submission" date="2025-08" db="UniProtKB">
        <authorList>
            <consortium name="Ensembl"/>
        </authorList>
    </citation>
    <scope>IDENTIFICATION</scope>
</reference>
<dbReference type="PANTHER" id="PTHR12315:SF0">
    <property type="entry name" value="7SK SNRNA METHYLPHOSPHATE CAPPING ENZYME"/>
    <property type="match status" value="1"/>
</dbReference>
<keyword evidence="10" id="KW-1185">Reference proteome</keyword>
<dbReference type="Gene3D" id="3.40.50.150">
    <property type="entry name" value="Vaccinia Virus protein VP39"/>
    <property type="match status" value="1"/>
</dbReference>
<evidence type="ECO:0000256" key="4">
    <source>
        <dbReference type="ARBA" id="ARBA00022691"/>
    </source>
</evidence>
<evidence type="ECO:0000256" key="5">
    <source>
        <dbReference type="PROSITE-ProRule" id="PRU00848"/>
    </source>
</evidence>
<dbReference type="EC" id="2.1.1.-" evidence="6"/>
<feature type="compositionally biased region" description="Basic residues" evidence="7">
    <location>
        <begin position="1"/>
        <end position="13"/>
    </location>
</feature>
<feature type="compositionally biased region" description="Basic residues" evidence="7">
    <location>
        <begin position="79"/>
        <end position="95"/>
    </location>
</feature>
<keyword evidence="2 6" id="KW-0489">Methyltransferase</keyword>
<dbReference type="PANTHER" id="PTHR12315">
    <property type="entry name" value="BICOID-INTERACTING PROTEIN RELATED"/>
    <property type="match status" value="1"/>
</dbReference>
<evidence type="ECO:0000313" key="9">
    <source>
        <dbReference type="Ensembl" id="ENSPMGP00000026661.1"/>
    </source>
</evidence>
<dbReference type="InterPro" id="IPR024160">
    <property type="entry name" value="BIN3_SAM-bd_dom"/>
</dbReference>
<dbReference type="GO" id="GO:0008171">
    <property type="term" value="F:O-methyltransferase activity"/>
    <property type="evidence" value="ECO:0007669"/>
    <property type="project" value="UniProtKB-UniRule"/>
</dbReference>
<reference evidence="9" key="2">
    <citation type="submission" date="2025-09" db="UniProtKB">
        <authorList>
            <consortium name="Ensembl"/>
        </authorList>
    </citation>
    <scope>IDENTIFICATION</scope>
</reference>
<name>A0A3B4BDR1_9GOBI</name>
<evidence type="ECO:0000256" key="1">
    <source>
        <dbReference type="ARBA" id="ARBA00008361"/>
    </source>
</evidence>
<dbReference type="InterPro" id="IPR010675">
    <property type="entry name" value="Bin3_C"/>
</dbReference>
<dbReference type="AlphaFoldDB" id="A0A3B4BDR1"/>
<dbReference type="GO" id="GO:0040031">
    <property type="term" value="P:snRNA modification"/>
    <property type="evidence" value="ECO:0007669"/>
    <property type="project" value="TreeGrafter"/>
</dbReference>
<comment type="similarity">
    <text evidence="1 6">Belongs to the methyltransferase superfamily.</text>
</comment>